<evidence type="ECO:0000256" key="2">
    <source>
        <dbReference type="ARBA" id="ARBA00022694"/>
    </source>
</evidence>
<dbReference type="AlphaFoldDB" id="A0A0B7FV95"/>
<dbReference type="InterPro" id="IPR020095">
    <property type="entry name" value="PsdUridine_synth_TruA_C"/>
</dbReference>
<feature type="region of interest" description="Disordered" evidence="7">
    <location>
        <begin position="1"/>
        <end position="135"/>
    </location>
</feature>
<dbReference type="GO" id="GO:0003723">
    <property type="term" value="F:RNA binding"/>
    <property type="evidence" value="ECO:0007669"/>
    <property type="project" value="InterPro"/>
</dbReference>
<organism evidence="9 10">
    <name type="scientific">Thanatephorus cucumeris (strain AG1-IB / isolate 7/3/14)</name>
    <name type="common">Lettuce bottom rot fungus</name>
    <name type="synonym">Rhizoctonia solani</name>
    <dbReference type="NCBI Taxonomy" id="1108050"/>
    <lineage>
        <taxon>Eukaryota</taxon>
        <taxon>Fungi</taxon>
        <taxon>Dikarya</taxon>
        <taxon>Basidiomycota</taxon>
        <taxon>Agaricomycotina</taxon>
        <taxon>Agaricomycetes</taxon>
        <taxon>Cantharellales</taxon>
        <taxon>Ceratobasidiaceae</taxon>
        <taxon>Rhizoctonia</taxon>
        <taxon>Rhizoctonia solani AG-1</taxon>
    </lineage>
</organism>
<evidence type="ECO:0000256" key="7">
    <source>
        <dbReference type="SAM" id="MobiDB-lite"/>
    </source>
</evidence>
<gene>
    <name evidence="9" type="primary">pus1</name>
    <name evidence="9" type="ORF">RSOLAG1IB_04360</name>
</gene>
<dbReference type="GO" id="GO:0031119">
    <property type="term" value="P:tRNA pseudouridine synthesis"/>
    <property type="evidence" value="ECO:0007669"/>
    <property type="project" value="InterPro"/>
</dbReference>
<dbReference type="OrthoDB" id="10256309at2759"/>
<comment type="catalytic activity">
    <reaction evidence="4">
        <text>a uridine in tRNA = a pseudouridine in tRNA</text>
        <dbReference type="Rhea" id="RHEA:54572"/>
        <dbReference type="Rhea" id="RHEA-COMP:13339"/>
        <dbReference type="Rhea" id="RHEA-COMP:13934"/>
        <dbReference type="ChEBI" id="CHEBI:65314"/>
        <dbReference type="ChEBI" id="CHEBI:65315"/>
    </reaction>
</comment>
<protein>
    <submittedName>
        <fullName evidence="9">tRNA pseudouridine synthase A</fullName>
        <ecNumber evidence="9">5.4.99.12</ecNumber>
    </submittedName>
</protein>
<proteinExistence type="inferred from homology"/>
<accession>A0A0B7FV95</accession>
<dbReference type="NCBIfam" id="TIGR00071">
    <property type="entry name" value="hisT_truA"/>
    <property type="match status" value="1"/>
</dbReference>
<feature type="compositionally biased region" description="Basic residues" evidence="7">
    <location>
        <begin position="79"/>
        <end position="92"/>
    </location>
</feature>
<dbReference type="InterPro" id="IPR020103">
    <property type="entry name" value="PsdUridine_synth_cat_dom_sf"/>
</dbReference>
<dbReference type="InterPro" id="IPR020094">
    <property type="entry name" value="TruA/RsuA/RluB/E/F_N"/>
</dbReference>
<evidence type="ECO:0000313" key="9">
    <source>
        <dbReference type="EMBL" id="CEL61610.1"/>
    </source>
</evidence>
<feature type="binding site" evidence="6">
    <location>
        <position position="261"/>
    </location>
    <ligand>
        <name>substrate</name>
    </ligand>
</feature>
<dbReference type="GO" id="GO:1990481">
    <property type="term" value="P:mRNA pseudouridine synthesis"/>
    <property type="evidence" value="ECO:0007669"/>
    <property type="project" value="TreeGrafter"/>
</dbReference>
<keyword evidence="3 9" id="KW-0413">Isomerase</keyword>
<keyword evidence="2" id="KW-0819">tRNA processing</keyword>
<feature type="domain" description="Pseudouridine synthase I TruA alpha/beta" evidence="8">
    <location>
        <begin position="326"/>
        <end position="433"/>
    </location>
</feature>
<dbReference type="PANTHER" id="PTHR11142">
    <property type="entry name" value="PSEUDOURIDYLATE SYNTHASE"/>
    <property type="match status" value="1"/>
</dbReference>
<feature type="region of interest" description="Disordered" evidence="7">
    <location>
        <begin position="519"/>
        <end position="568"/>
    </location>
</feature>
<dbReference type="CDD" id="cd02568">
    <property type="entry name" value="PseudoU_synth_PUS1_PUS2"/>
    <property type="match status" value="1"/>
</dbReference>
<dbReference type="FunFam" id="3.30.70.580:FF:000002">
    <property type="entry name" value="tRNA pseudouridine synthase"/>
    <property type="match status" value="1"/>
</dbReference>
<dbReference type="Pfam" id="PF01416">
    <property type="entry name" value="PseudoU_synth_1"/>
    <property type="match status" value="1"/>
</dbReference>
<dbReference type="Proteomes" id="UP000059188">
    <property type="component" value="Unassembled WGS sequence"/>
</dbReference>
<evidence type="ECO:0000256" key="1">
    <source>
        <dbReference type="ARBA" id="ARBA00009375"/>
    </source>
</evidence>
<dbReference type="EC" id="5.4.99.12" evidence="9"/>
<reference evidence="9 10" key="1">
    <citation type="submission" date="2014-11" db="EMBL/GenBank/DDBJ databases">
        <authorList>
            <person name="Wibberg Daniel"/>
        </authorList>
    </citation>
    <scope>NUCLEOTIDE SEQUENCE [LARGE SCALE GENOMIC DNA]</scope>
    <source>
        <strain evidence="9">Rhizoctonia solani AG1-IB 7/3/14</strain>
    </source>
</reference>
<comment type="similarity">
    <text evidence="1">Belongs to the tRNA pseudouridine synthase TruA family.</text>
</comment>
<dbReference type="Gene3D" id="3.30.70.580">
    <property type="entry name" value="Pseudouridine synthase I, catalytic domain, N-terminal subdomain"/>
    <property type="match status" value="1"/>
</dbReference>
<dbReference type="GO" id="GO:0005634">
    <property type="term" value="C:nucleus"/>
    <property type="evidence" value="ECO:0007669"/>
    <property type="project" value="TreeGrafter"/>
</dbReference>
<dbReference type="PANTHER" id="PTHR11142:SF4">
    <property type="entry name" value="PSEUDOURIDYLATE SYNTHASE 1 HOMOLOG"/>
    <property type="match status" value="1"/>
</dbReference>
<evidence type="ECO:0000256" key="5">
    <source>
        <dbReference type="PIRSR" id="PIRSR641708-1"/>
    </source>
</evidence>
<dbReference type="STRING" id="1108050.A0A0B7FV95"/>
<dbReference type="GO" id="GO:0160147">
    <property type="term" value="F:tRNA pseudouridine(38-40) synthase activity"/>
    <property type="evidence" value="ECO:0007669"/>
    <property type="project" value="UniProtKB-EC"/>
</dbReference>
<evidence type="ECO:0000256" key="6">
    <source>
        <dbReference type="PIRSR" id="PIRSR641708-2"/>
    </source>
</evidence>
<feature type="compositionally biased region" description="Basic and acidic residues" evidence="7">
    <location>
        <begin position="529"/>
        <end position="548"/>
    </location>
</feature>
<keyword evidence="10" id="KW-1185">Reference proteome</keyword>
<evidence type="ECO:0000313" key="10">
    <source>
        <dbReference type="Proteomes" id="UP000059188"/>
    </source>
</evidence>
<evidence type="ECO:0000259" key="8">
    <source>
        <dbReference type="Pfam" id="PF01416"/>
    </source>
</evidence>
<dbReference type="EMBL" id="LN679105">
    <property type="protein sequence ID" value="CEL61610.1"/>
    <property type="molecule type" value="Genomic_DNA"/>
</dbReference>
<feature type="compositionally biased region" description="Basic and acidic residues" evidence="7">
    <location>
        <begin position="558"/>
        <end position="568"/>
    </location>
</feature>
<dbReference type="InterPro" id="IPR020097">
    <property type="entry name" value="PsdUridine_synth_TruA_a/b_dom"/>
</dbReference>
<dbReference type="SUPFAM" id="SSF55120">
    <property type="entry name" value="Pseudouridine synthase"/>
    <property type="match status" value="1"/>
</dbReference>
<feature type="compositionally biased region" description="Polar residues" evidence="7">
    <location>
        <begin position="33"/>
        <end position="50"/>
    </location>
</feature>
<dbReference type="InterPro" id="IPR041708">
    <property type="entry name" value="PUS1/PUS2-like"/>
</dbReference>
<evidence type="ECO:0000256" key="4">
    <source>
        <dbReference type="ARBA" id="ARBA00036943"/>
    </source>
</evidence>
<feature type="compositionally biased region" description="Basic and acidic residues" evidence="7">
    <location>
        <begin position="93"/>
        <end position="120"/>
    </location>
</feature>
<dbReference type="Gene3D" id="3.30.70.660">
    <property type="entry name" value="Pseudouridine synthase I, catalytic domain, C-terminal subdomain"/>
    <property type="match status" value="1"/>
</dbReference>
<evidence type="ECO:0000256" key="3">
    <source>
        <dbReference type="ARBA" id="ARBA00023235"/>
    </source>
</evidence>
<dbReference type="InterPro" id="IPR001406">
    <property type="entry name" value="PsdUridine_synth_TruA"/>
</dbReference>
<sequence>MKRDSPCEPTSEGITQEKKPRLNEAGIMESDATLATTGATSSEIQVTSAAAGSPVVDNVQAEPHESVANDPEDSAPSSSKRKNKSRGSRGRGRGRDQRARADRNEERKKTWASRGTRDGEEQPTDDGQEKAPRLPKRKVAVLLGFCGTGYNGMQIQRDAGTSTIENTLFDAMVKAGAVSKDNSDDPVKVNLQRAARTDAGVHAAGNVVSLKMITEPPDTPDLVAKLNELLPPEIRVWTFVRSLNTFNSSFIDRTACDSRVYEYMFPSSALLPPMPGTPMERHTKPETIDPKGPDWNYWTNPEASKTQTMRSWRIGRGQFETFRESAKLYEGTHNFHNFTIGLEHSDPSALRYMISIDVKEPYVLDGIEWISIMYHGQSFMLHQANQRKMTTLLIFASRTGTPAASLIPQTFNPSKLLIPKAPALGLLLQEPRFGTYNKHVLEENELATGRGQTDRVRELIEWEPLKEKIDAFKHAYIYNRIRAEEAKHGVFSAWLKFIDDYGGWEFKYLNAQGQVPPEAVVHPGKRKRGTTDKFREYLWKNPARKEEGGATDSEDEDASKKPSADMEG</sequence>
<feature type="active site" description="Nucleophile" evidence="5">
    <location>
        <position position="198"/>
    </location>
</feature>
<name>A0A0B7FV95_THACB</name>